<evidence type="ECO:0000256" key="7">
    <source>
        <dbReference type="ARBA" id="ARBA00023136"/>
    </source>
</evidence>
<keyword evidence="6" id="KW-0406">Ion transport</keyword>
<comment type="caution">
    <text evidence="10">The sequence shown here is derived from an EMBL/GenBank/DDBJ whole genome shotgun (WGS) entry which is preliminary data.</text>
</comment>
<dbReference type="GO" id="GO:0016471">
    <property type="term" value="C:vacuolar proton-transporting V-type ATPase complex"/>
    <property type="evidence" value="ECO:0007669"/>
    <property type="project" value="TreeGrafter"/>
</dbReference>
<dbReference type="OrthoDB" id="9803814at2"/>
<dbReference type="Proteomes" id="UP000239706">
    <property type="component" value="Unassembled WGS sequence"/>
</dbReference>
<dbReference type="GO" id="GO:0046961">
    <property type="term" value="F:proton-transporting ATPase activity, rotational mechanism"/>
    <property type="evidence" value="ECO:0007669"/>
    <property type="project" value="InterPro"/>
</dbReference>
<dbReference type="RefSeq" id="WP_106064833.1">
    <property type="nucleotide sequence ID" value="NZ_PVXO01000073.1"/>
</dbReference>
<feature type="coiled-coil region" evidence="8">
    <location>
        <begin position="102"/>
        <end position="136"/>
    </location>
</feature>
<reference evidence="10 11" key="1">
    <citation type="submission" date="2018-03" db="EMBL/GenBank/DDBJ databases">
        <title>Genome sequence of Clostridium liquoris DSM 100320.</title>
        <authorList>
            <person name="Poehlein A."/>
            <person name="Daniel R."/>
        </authorList>
    </citation>
    <scope>NUCLEOTIDE SEQUENCE [LARGE SCALE GENOMIC DNA]</scope>
    <source>
        <strain evidence="10 11">DSM 100320</strain>
    </source>
</reference>
<keyword evidence="7 9" id="KW-0472">Membrane</keyword>
<dbReference type="Pfam" id="PF01496">
    <property type="entry name" value="V_ATPase_I"/>
    <property type="match status" value="2"/>
</dbReference>
<evidence type="ECO:0000313" key="10">
    <source>
        <dbReference type="EMBL" id="PRR76893.1"/>
    </source>
</evidence>
<dbReference type="EMBL" id="PVXO01000073">
    <property type="protein sequence ID" value="PRR76893.1"/>
    <property type="molecule type" value="Genomic_DNA"/>
</dbReference>
<gene>
    <name evidence="10" type="ORF">CLLI_28270</name>
</gene>
<sequence length="652" mass="74940">MSIEKMTMVNVVGSMDILEDVAEYVVLSNSLHPVNAIDEIGRSDFNLSVTENNLDALIDFNHVRPYVNKTDYSQIKMKIKKLDEIIEKDDEKVRDDELILDSSKLEEKLDFIIKKFEKANKDLSFYRTKKEKLEEYKENISYIKDIDLTIEDLKNLKNFYIRVFRLPKSNYLKIKSNYENIPAIIISDYKDREFQVAVVFAPKIMEGEIEKLFKSLNAKKLILPIDYTGTPKDISEGIDNELINVNADIKDSEKVLEDIYTQYKRDIAIIRRSFQLKQKSLHLKEYVAHTREFFYLCGWVAESMMDRFKEKMSYFDSKIVIIERSPDRVHDDIEPPTKLKNNPAVKPFESMVYMYGVPSYTETDPTCFFAISYMIMFGLMFGDVGQGLVFLLAGLYLKYKKNNYNFGGILARLGISSTIFGFLYGSVFGFEDVIDPLLIRPMENIKEMLIFAIILGCGFLIIGFIYSLINNAKKGDLENGLFGKNGLVGLVFYISLLVFAYTKINNVKSLNTNTWVILFVVLLALMVFKQPIANIILKKRPLYNEDKSDYYIEGGFGVIETLLSMFSNTISFIRVGAFALNHVGLFIAFASMAQMINNGFGSAFMYVLGNIIIIGLEGLIVFIQGLRLEYYELFSKYYEGSGFEFNPIGFEK</sequence>
<evidence type="ECO:0000256" key="3">
    <source>
        <dbReference type="ARBA" id="ARBA00022448"/>
    </source>
</evidence>
<comment type="similarity">
    <text evidence="2">Belongs to the V-ATPase 116 kDa subunit family.</text>
</comment>
<keyword evidence="8" id="KW-0175">Coiled coil</keyword>
<organism evidence="10 11">
    <name type="scientific">Clostridium liquoris</name>
    <dbReference type="NCBI Taxonomy" id="1289519"/>
    <lineage>
        <taxon>Bacteria</taxon>
        <taxon>Bacillati</taxon>
        <taxon>Bacillota</taxon>
        <taxon>Clostridia</taxon>
        <taxon>Eubacteriales</taxon>
        <taxon>Clostridiaceae</taxon>
        <taxon>Clostridium</taxon>
    </lineage>
</organism>
<dbReference type="AlphaFoldDB" id="A0A2T0B037"/>
<protein>
    <submittedName>
        <fullName evidence="10">V-type ATP synthase subunit I</fullName>
    </submittedName>
</protein>
<dbReference type="GO" id="GO:0007035">
    <property type="term" value="P:vacuolar acidification"/>
    <property type="evidence" value="ECO:0007669"/>
    <property type="project" value="TreeGrafter"/>
</dbReference>
<dbReference type="InterPro" id="IPR002490">
    <property type="entry name" value="V-ATPase_116kDa_su"/>
</dbReference>
<dbReference type="PANTHER" id="PTHR11629">
    <property type="entry name" value="VACUOLAR PROTON ATPASES"/>
    <property type="match status" value="1"/>
</dbReference>
<feature type="transmembrane region" description="Helical" evidence="9">
    <location>
        <begin position="603"/>
        <end position="626"/>
    </location>
</feature>
<comment type="subcellular location">
    <subcellularLocation>
        <location evidence="1">Membrane</location>
        <topology evidence="1">Multi-pass membrane protein</topology>
    </subcellularLocation>
</comment>
<evidence type="ECO:0000256" key="1">
    <source>
        <dbReference type="ARBA" id="ARBA00004141"/>
    </source>
</evidence>
<name>A0A2T0B037_9CLOT</name>
<feature type="transmembrane region" description="Helical" evidence="9">
    <location>
        <begin position="572"/>
        <end position="591"/>
    </location>
</feature>
<evidence type="ECO:0000256" key="5">
    <source>
        <dbReference type="ARBA" id="ARBA00022989"/>
    </source>
</evidence>
<evidence type="ECO:0000256" key="6">
    <source>
        <dbReference type="ARBA" id="ARBA00023065"/>
    </source>
</evidence>
<dbReference type="GO" id="GO:0033179">
    <property type="term" value="C:proton-transporting V-type ATPase, V0 domain"/>
    <property type="evidence" value="ECO:0007669"/>
    <property type="project" value="InterPro"/>
</dbReference>
<evidence type="ECO:0000313" key="11">
    <source>
        <dbReference type="Proteomes" id="UP000239706"/>
    </source>
</evidence>
<keyword evidence="11" id="KW-1185">Reference proteome</keyword>
<feature type="transmembrane region" description="Helical" evidence="9">
    <location>
        <begin position="514"/>
        <end position="537"/>
    </location>
</feature>
<feature type="transmembrane region" description="Helical" evidence="9">
    <location>
        <begin position="481"/>
        <end position="502"/>
    </location>
</feature>
<dbReference type="GO" id="GO:0051117">
    <property type="term" value="F:ATPase binding"/>
    <property type="evidence" value="ECO:0007669"/>
    <property type="project" value="TreeGrafter"/>
</dbReference>
<keyword evidence="3" id="KW-0813">Transport</keyword>
<proteinExistence type="inferred from homology"/>
<evidence type="ECO:0000256" key="9">
    <source>
        <dbReference type="SAM" id="Phobius"/>
    </source>
</evidence>
<keyword evidence="5 9" id="KW-1133">Transmembrane helix</keyword>
<feature type="transmembrane region" description="Helical" evidence="9">
    <location>
        <begin position="448"/>
        <end position="469"/>
    </location>
</feature>
<evidence type="ECO:0000256" key="4">
    <source>
        <dbReference type="ARBA" id="ARBA00022692"/>
    </source>
</evidence>
<keyword evidence="4 9" id="KW-0812">Transmembrane</keyword>
<evidence type="ECO:0000256" key="2">
    <source>
        <dbReference type="ARBA" id="ARBA00009904"/>
    </source>
</evidence>
<evidence type="ECO:0000256" key="8">
    <source>
        <dbReference type="SAM" id="Coils"/>
    </source>
</evidence>
<feature type="transmembrane region" description="Helical" evidence="9">
    <location>
        <begin position="368"/>
        <end position="397"/>
    </location>
</feature>
<accession>A0A2T0B037</accession>
<dbReference type="PANTHER" id="PTHR11629:SF63">
    <property type="entry name" value="V-TYPE PROTON ATPASE SUBUNIT A"/>
    <property type="match status" value="1"/>
</dbReference>
<feature type="transmembrane region" description="Helical" evidence="9">
    <location>
        <begin position="409"/>
        <end position="428"/>
    </location>
</feature>